<protein>
    <submittedName>
        <fullName evidence="1">Uncharacterized protein</fullName>
    </submittedName>
</protein>
<dbReference type="EMBL" id="GBXM01050591">
    <property type="protein sequence ID" value="JAH57986.1"/>
    <property type="molecule type" value="Transcribed_RNA"/>
</dbReference>
<proteinExistence type="predicted"/>
<sequence>MIVVDIGRMYESLIAYCSSVGSIEPYDFQLKIRSPFRTVVLRLQQCPGAQMFGKTLQRPGAIKHQ</sequence>
<name>A0A0E9TWR0_ANGAN</name>
<reference evidence="1" key="1">
    <citation type="submission" date="2014-11" db="EMBL/GenBank/DDBJ databases">
        <authorList>
            <person name="Amaro Gonzalez C."/>
        </authorList>
    </citation>
    <scope>NUCLEOTIDE SEQUENCE</scope>
</reference>
<organism evidence="1">
    <name type="scientific">Anguilla anguilla</name>
    <name type="common">European freshwater eel</name>
    <name type="synonym">Muraena anguilla</name>
    <dbReference type="NCBI Taxonomy" id="7936"/>
    <lineage>
        <taxon>Eukaryota</taxon>
        <taxon>Metazoa</taxon>
        <taxon>Chordata</taxon>
        <taxon>Craniata</taxon>
        <taxon>Vertebrata</taxon>
        <taxon>Euteleostomi</taxon>
        <taxon>Actinopterygii</taxon>
        <taxon>Neopterygii</taxon>
        <taxon>Teleostei</taxon>
        <taxon>Anguilliformes</taxon>
        <taxon>Anguillidae</taxon>
        <taxon>Anguilla</taxon>
    </lineage>
</organism>
<accession>A0A0E9TWR0</accession>
<reference evidence="1" key="2">
    <citation type="journal article" date="2015" name="Fish Shellfish Immunol.">
        <title>Early steps in the European eel (Anguilla anguilla)-Vibrio vulnificus interaction in the gills: Role of the RtxA13 toxin.</title>
        <authorList>
            <person name="Callol A."/>
            <person name="Pajuelo D."/>
            <person name="Ebbesson L."/>
            <person name="Teles M."/>
            <person name="MacKenzie S."/>
            <person name="Amaro C."/>
        </authorList>
    </citation>
    <scope>NUCLEOTIDE SEQUENCE</scope>
</reference>
<evidence type="ECO:0000313" key="1">
    <source>
        <dbReference type="EMBL" id="JAH57986.1"/>
    </source>
</evidence>
<dbReference type="AlphaFoldDB" id="A0A0E9TWR0"/>